<keyword evidence="2" id="KW-1185">Reference proteome</keyword>
<dbReference type="AlphaFoldDB" id="A0A2W7NGG7"/>
<sequence>MKKFLTMAVLAGVAAGCGQAGVIERACLSSERANTNRQVCDCIQHVADMTLDRRDQKLAATFFEDPHRAQEIRTSDSTRDETFWRKYSSFGSNAESYCN</sequence>
<organism evidence="1 2">
    <name type="scientific">Palleronia aestuarii</name>
    <dbReference type="NCBI Taxonomy" id="568105"/>
    <lineage>
        <taxon>Bacteria</taxon>
        <taxon>Pseudomonadati</taxon>
        <taxon>Pseudomonadota</taxon>
        <taxon>Alphaproteobacteria</taxon>
        <taxon>Rhodobacterales</taxon>
        <taxon>Roseobacteraceae</taxon>
        <taxon>Palleronia</taxon>
    </lineage>
</organism>
<reference evidence="1 2" key="1">
    <citation type="submission" date="2018-06" db="EMBL/GenBank/DDBJ databases">
        <title>Genomic Encyclopedia of Archaeal and Bacterial Type Strains, Phase II (KMG-II): from individual species to whole genera.</title>
        <authorList>
            <person name="Goeker M."/>
        </authorList>
    </citation>
    <scope>NUCLEOTIDE SEQUENCE [LARGE SCALE GENOMIC DNA]</scope>
    <source>
        <strain evidence="1 2">DSM 22009</strain>
    </source>
</reference>
<dbReference type="OrthoDB" id="7659053at2"/>
<dbReference type="RefSeq" id="WP_111537555.1">
    <property type="nucleotide sequence ID" value="NZ_QKZL01000009.1"/>
</dbReference>
<dbReference type="EMBL" id="QKZL01000009">
    <property type="protein sequence ID" value="PZX15794.1"/>
    <property type="molecule type" value="Genomic_DNA"/>
</dbReference>
<proteinExistence type="predicted"/>
<name>A0A2W7NGG7_9RHOB</name>
<dbReference type="PROSITE" id="PS51257">
    <property type="entry name" value="PROKAR_LIPOPROTEIN"/>
    <property type="match status" value="1"/>
</dbReference>
<comment type="caution">
    <text evidence="1">The sequence shown here is derived from an EMBL/GenBank/DDBJ whole genome shotgun (WGS) entry which is preliminary data.</text>
</comment>
<dbReference type="Proteomes" id="UP000248916">
    <property type="component" value="Unassembled WGS sequence"/>
</dbReference>
<evidence type="ECO:0008006" key="3">
    <source>
        <dbReference type="Google" id="ProtNLM"/>
    </source>
</evidence>
<accession>A0A2W7NGG7</accession>
<gene>
    <name evidence="1" type="ORF">LX81_02427</name>
</gene>
<protein>
    <recommendedName>
        <fullName evidence="3">Arginine transporter</fullName>
    </recommendedName>
</protein>
<evidence type="ECO:0000313" key="2">
    <source>
        <dbReference type="Proteomes" id="UP000248916"/>
    </source>
</evidence>
<evidence type="ECO:0000313" key="1">
    <source>
        <dbReference type="EMBL" id="PZX15794.1"/>
    </source>
</evidence>